<evidence type="ECO:0008006" key="3">
    <source>
        <dbReference type="Google" id="ProtNLM"/>
    </source>
</evidence>
<evidence type="ECO:0000313" key="2">
    <source>
        <dbReference type="Proteomes" id="UP000698335"/>
    </source>
</evidence>
<name>A0A930YP43_9ACTN</name>
<dbReference type="AlphaFoldDB" id="A0A930YP43"/>
<proteinExistence type="predicted"/>
<accession>A0A930YP43</accession>
<evidence type="ECO:0000313" key="1">
    <source>
        <dbReference type="EMBL" id="MBF4807259.1"/>
    </source>
</evidence>
<dbReference type="Proteomes" id="UP000698335">
    <property type="component" value="Unassembled WGS sequence"/>
</dbReference>
<gene>
    <name evidence="1" type="ORF">HXK26_00990</name>
</gene>
<reference evidence="1" key="1">
    <citation type="submission" date="2020-04" db="EMBL/GenBank/DDBJ databases">
        <title>Deep metagenomics examines the oral microbiome during advanced dental caries in children, revealing novel taxa and co-occurrences with host molecules.</title>
        <authorList>
            <person name="Baker J.L."/>
            <person name="Morton J.T."/>
            <person name="Dinis M."/>
            <person name="Alvarez R."/>
            <person name="Tran N.C."/>
            <person name="Knight R."/>
            <person name="Edlund A."/>
        </authorList>
    </citation>
    <scope>NUCLEOTIDE SEQUENCE</scope>
    <source>
        <strain evidence="1">JCVI_38_bin.5</strain>
    </source>
</reference>
<organism evidence="1 2">
    <name type="scientific">Lancefieldella rimae</name>
    <dbReference type="NCBI Taxonomy" id="1383"/>
    <lineage>
        <taxon>Bacteria</taxon>
        <taxon>Bacillati</taxon>
        <taxon>Actinomycetota</taxon>
        <taxon>Coriobacteriia</taxon>
        <taxon>Coriobacteriales</taxon>
        <taxon>Atopobiaceae</taxon>
        <taxon>Lancefieldella</taxon>
    </lineage>
</organism>
<sequence>MGAKKPERPFATLDDLKALYPTLEDSERERAQSLLSLVSSAVAALCDWSDKDPAVLKLVTCQATIRVLQAGEETPIGVTSQSWMASPFTGSTSYANPTGDIYFTAFEKNLLGVDEGDVLYANPLPKEP</sequence>
<comment type="caution">
    <text evidence="1">The sequence shown here is derived from an EMBL/GenBank/DDBJ whole genome shotgun (WGS) entry which is preliminary data.</text>
</comment>
<dbReference type="EMBL" id="JABZGW010000017">
    <property type="protein sequence ID" value="MBF4807259.1"/>
    <property type="molecule type" value="Genomic_DNA"/>
</dbReference>
<protein>
    <recommendedName>
        <fullName evidence="3">Head-to-tail adaptor</fullName>
    </recommendedName>
</protein>